<sequence>MRVRRLPLGSPGDGPYDVVAAGDGTAWVSLVHAGAVVRVDLADGRVMDRVELGADSKPTVLAVAAGAVWCSRGDGWLSEVTGRAEAVRVDGTPYGVAATADGALWFSEMTGHRLGRVADGAVDYVPLPAGSFPAGVVQGPDGAVWCALNTAGALARVDADLGVTVHPLPTPGAAPVGVTATADAVWCVQIGAGQLARVSSDGQVREFPLPDRAARPHAVVPGSGGVWFTEWAAAAVGFCAEDGTVVRARLPKGSEPHGLTAVGPGVWVACESGELARVDPA</sequence>
<comment type="caution">
    <text evidence="1">The sequence shown here is derived from an EMBL/GenBank/DDBJ whole genome shotgun (WGS) entry which is preliminary data.</text>
</comment>
<evidence type="ECO:0000313" key="2">
    <source>
        <dbReference type="Proteomes" id="UP000186040"/>
    </source>
</evidence>
<organism evidence="1 2">
    <name type="scientific">Actinokineospora bangkokensis</name>
    <dbReference type="NCBI Taxonomy" id="1193682"/>
    <lineage>
        <taxon>Bacteria</taxon>
        <taxon>Bacillati</taxon>
        <taxon>Actinomycetota</taxon>
        <taxon>Actinomycetes</taxon>
        <taxon>Pseudonocardiales</taxon>
        <taxon>Pseudonocardiaceae</taxon>
        <taxon>Actinokineospora</taxon>
    </lineage>
</organism>
<dbReference type="InterPro" id="IPR051344">
    <property type="entry name" value="Vgb"/>
</dbReference>
<reference evidence="1 2" key="1">
    <citation type="submission" date="2016-10" db="EMBL/GenBank/DDBJ databases">
        <title>The Draft Genome Sequence of Actinokineospora bangkokensis 44EHWT reveals the biosynthetic pathway of antifungal compounds Thailandins with unusual extender unit butylmalonyl-CoA.</title>
        <authorList>
            <person name="Greule A."/>
            <person name="Intra B."/>
            <person name="Flemming S."/>
            <person name="Rommel M.G."/>
            <person name="Panbangred W."/>
            <person name="Bechthold A."/>
        </authorList>
    </citation>
    <scope>NUCLEOTIDE SEQUENCE [LARGE SCALE GENOMIC DNA]</scope>
    <source>
        <strain evidence="1 2">44EHW</strain>
    </source>
</reference>
<gene>
    <name evidence="1" type="ORF">BJP25_16005</name>
</gene>
<dbReference type="Gene3D" id="2.130.10.10">
    <property type="entry name" value="YVTN repeat-like/Quinoprotein amine dehydrogenase"/>
    <property type="match status" value="2"/>
</dbReference>
<proteinExistence type="predicted"/>
<evidence type="ECO:0000313" key="1">
    <source>
        <dbReference type="EMBL" id="OLR93928.1"/>
    </source>
</evidence>
<dbReference type="SUPFAM" id="SSF101898">
    <property type="entry name" value="NHL repeat"/>
    <property type="match status" value="1"/>
</dbReference>
<dbReference type="GO" id="GO:0030288">
    <property type="term" value="C:outer membrane-bounded periplasmic space"/>
    <property type="evidence" value="ECO:0007669"/>
    <property type="project" value="TreeGrafter"/>
</dbReference>
<dbReference type="PANTHER" id="PTHR40274:SF3">
    <property type="entry name" value="VIRGINIAMYCIN B LYASE"/>
    <property type="match status" value="1"/>
</dbReference>
<dbReference type="EMBL" id="MKQR01000009">
    <property type="protein sequence ID" value="OLR93928.1"/>
    <property type="molecule type" value="Genomic_DNA"/>
</dbReference>
<dbReference type="InterPro" id="IPR015943">
    <property type="entry name" value="WD40/YVTN_repeat-like_dom_sf"/>
</dbReference>
<dbReference type="PANTHER" id="PTHR40274">
    <property type="entry name" value="VIRGINIAMYCIN B LYASE"/>
    <property type="match status" value="1"/>
</dbReference>
<protein>
    <recommendedName>
        <fullName evidence="3">Virginiamycin B lyase</fullName>
    </recommendedName>
</protein>
<dbReference type="STRING" id="1193682.BJP25_16005"/>
<dbReference type="AlphaFoldDB" id="A0A1Q9LPH8"/>
<accession>A0A1Q9LPH8</accession>
<name>A0A1Q9LPH8_9PSEU</name>
<evidence type="ECO:0008006" key="3">
    <source>
        <dbReference type="Google" id="ProtNLM"/>
    </source>
</evidence>
<dbReference type="Proteomes" id="UP000186040">
    <property type="component" value="Unassembled WGS sequence"/>
</dbReference>
<dbReference type="Pfam" id="PF24684">
    <property type="entry name" value="Vgb_lyase"/>
    <property type="match status" value="1"/>
</dbReference>
<keyword evidence="2" id="KW-1185">Reference proteome</keyword>